<dbReference type="Gene3D" id="1.10.340.70">
    <property type="match status" value="1"/>
</dbReference>
<sequence>MKMLVRGYVYWTNINKDIEEAVRHCRNCQEAAKMPKKTASNPVKRYRSQFCFHSTTCFTTTFY</sequence>
<organism evidence="2 3">
    <name type="scientific">Necator americanus</name>
    <name type="common">Human hookworm</name>
    <dbReference type="NCBI Taxonomy" id="51031"/>
    <lineage>
        <taxon>Eukaryota</taxon>
        <taxon>Metazoa</taxon>
        <taxon>Ecdysozoa</taxon>
        <taxon>Nematoda</taxon>
        <taxon>Chromadorea</taxon>
        <taxon>Rhabditida</taxon>
        <taxon>Rhabditina</taxon>
        <taxon>Rhabditomorpha</taxon>
        <taxon>Strongyloidea</taxon>
        <taxon>Ancylostomatidae</taxon>
        <taxon>Bunostominae</taxon>
        <taxon>Necator</taxon>
    </lineage>
</organism>
<dbReference type="Pfam" id="PF17921">
    <property type="entry name" value="Integrase_H2C2"/>
    <property type="match status" value="1"/>
</dbReference>
<dbReference type="KEGG" id="nai:NECAME_07113"/>
<protein>
    <recommendedName>
        <fullName evidence="1">Integrase zinc-binding domain-containing protein</fullName>
    </recommendedName>
</protein>
<reference evidence="2" key="1">
    <citation type="submission" date="2013-04" db="EMBL/GenBank/DDBJ databases">
        <title>Draft genome of the hookworm Necator americanus.</title>
        <authorList>
            <person name="Mitreva M."/>
        </authorList>
    </citation>
    <scope>NUCLEOTIDE SEQUENCE</scope>
</reference>
<proteinExistence type="predicted"/>
<evidence type="ECO:0000259" key="1">
    <source>
        <dbReference type="Pfam" id="PF17921"/>
    </source>
</evidence>
<feature type="domain" description="Integrase zinc-binding" evidence="1">
    <location>
        <begin position="2"/>
        <end position="31"/>
    </location>
</feature>
<dbReference type="OrthoDB" id="5862337at2759"/>
<dbReference type="EMBL" id="KI658046">
    <property type="protein sequence ID" value="ETN84017.1"/>
    <property type="molecule type" value="Genomic_DNA"/>
</dbReference>
<accession>W2TSK5</accession>
<dbReference type="Proteomes" id="UP000053676">
    <property type="component" value="Unassembled WGS sequence"/>
</dbReference>
<dbReference type="InterPro" id="IPR041588">
    <property type="entry name" value="Integrase_H2C2"/>
</dbReference>
<evidence type="ECO:0000313" key="2">
    <source>
        <dbReference type="EMBL" id="ETN84017.1"/>
    </source>
</evidence>
<gene>
    <name evidence="2" type="ORF">NECAME_07113</name>
</gene>
<evidence type="ECO:0000313" key="3">
    <source>
        <dbReference type="Proteomes" id="UP000053676"/>
    </source>
</evidence>
<dbReference type="STRING" id="51031.W2TSK5"/>
<name>W2TSK5_NECAM</name>
<keyword evidence="3" id="KW-1185">Reference proteome</keyword>
<dbReference type="AlphaFoldDB" id="W2TSK5"/>